<keyword evidence="7 13" id="KW-0472">Membrane</keyword>
<feature type="transmembrane region" description="Helical" evidence="13">
    <location>
        <begin position="433"/>
        <end position="456"/>
    </location>
</feature>
<feature type="region of interest" description="Disordered" evidence="12">
    <location>
        <begin position="514"/>
        <end position="589"/>
    </location>
</feature>
<keyword evidence="10" id="KW-1071">Ligand-gated ion channel</keyword>
<dbReference type="Gene3D" id="1.10.287.70">
    <property type="match status" value="1"/>
</dbReference>
<keyword evidence="6" id="KW-0406">Ion transport</keyword>
<keyword evidence="4 13" id="KW-0812">Transmembrane</keyword>
<dbReference type="AlphaFoldDB" id="A0A1I8FU98"/>
<evidence type="ECO:0000313" key="16">
    <source>
        <dbReference type="Proteomes" id="UP000095280"/>
    </source>
</evidence>
<keyword evidence="16" id="KW-1185">Reference proteome</keyword>
<evidence type="ECO:0000256" key="3">
    <source>
        <dbReference type="ARBA" id="ARBA00022475"/>
    </source>
</evidence>
<evidence type="ECO:0000256" key="8">
    <source>
        <dbReference type="ARBA" id="ARBA00023170"/>
    </source>
</evidence>
<dbReference type="Pfam" id="PF00060">
    <property type="entry name" value="Lig_chan"/>
    <property type="match status" value="1"/>
</dbReference>
<evidence type="ECO:0000256" key="10">
    <source>
        <dbReference type="ARBA" id="ARBA00023286"/>
    </source>
</evidence>
<sequence length="748" mass="81249">MLGLLSNPDAVAELVPSGRFIVENGSLVVTFEYKERELLFPNTFVDFKGARLRVCAPPFPPFTRYSNYTFGTASGHSVDMVNYYASHLNFSYDIFSPPDIQFGAPVEGSPYFSGCIGMLQRGEAEFAMPFAITNIRYQVIDYSEDYMFSANTILVKRPPSESKLWNVFTPLAWDSWLLILGMLVFVPIIVFVLASCNPFSGWNLRISYAFADEVWLKEYIWSVIGSFLQQGQDFYPFAMSPRTVLAFWWMLTVILYGAYTGDLTAKLAVTVAEYPIQSLEDLVSMPHYKAMVARGTNIYATIMLATDGPMALLRRQMVVVDTMTTCAETLLIKDADPYMVCISDKSSNSFYASAFCSQVYQATSLFNYYYQAMTFPRDAYYLPAFDLLLQRGKESGGVVDVVTRKYVPQSNDCGGSNAAAQAAAISLEGVGGAYIICLGLYVCGGLVLLVELLWLASNFVRLEVAHRGAPEIGAQRDRHEELLSTDGVRPAHSKPLRSAVPELEAAQVSGQRFAGKCGRPWHQPLPAARRSKEIRSSRLGSADDTPQDGDKSSPQDRMTIPSPAAAQIPEATPGCPRGGRPPGRGELLVDAGGPGRKFVRSLGVVLANELLLLGEQQLLLGLSNKADDGEGQREEAGEVGEAGAGVGEAEPVVVRPRHPPPVEAVQAHEDDLDEDGAAGQQVHGAAQLELLEIGRQLLDAPLGDVAVAGEAADDHCGDDEEDEGEDGQHLHSVEPGGVQPAADVVVLG</sequence>
<dbReference type="InterPro" id="IPR001320">
    <property type="entry name" value="Iontro_rcpt_C"/>
</dbReference>
<feature type="compositionally biased region" description="Basic and acidic residues" evidence="12">
    <location>
        <begin position="626"/>
        <end position="636"/>
    </location>
</feature>
<feature type="region of interest" description="Disordered" evidence="12">
    <location>
        <begin position="626"/>
        <end position="658"/>
    </location>
</feature>
<keyword evidence="2" id="KW-0813">Transport</keyword>
<evidence type="ECO:0000256" key="4">
    <source>
        <dbReference type="ARBA" id="ARBA00022692"/>
    </source>
</evidence>
<evidence type="ECO:0000313" key="17">
    <source>
        <dbReference type="WBParaSite" id="maker-unitig_8825-snap-gene-0.2-mRNA-1"/>
    </source>
</evidence>
<feature type="domain" description="Ionotropic glutamate receptor C-terminal" evidence="14">
    <location>
        <begin position="173"/>
        <end position="438"/>
    </location>
</feature>
<evidence type="ECO:0000256" key="12">
    <source>
        <dbReference type="SAM" id="MobiDB-lite"/>
    </source>
</evidence>
<keyword evidence="8" id="KW-0675">Receptor</keyword>
<feature type="transmembrane region" description="Helical" evidence="13">
    <location>
        <begin position="176"/>
        <end position="196"/>
    </location>
</feature>
<dbReference type="GO" id="GO:0015276">
    <property type="term" value="F:ligand-gated monoatomic ion channel activity"/>
    <property type="evidence" value="ECO:0007669"/>
    <property type="project" value="InterPro"/>
</dbReference>
<evidence type="ECO:0000259" key="15">
    <source>
        <dbReference type="Pfam" id="PF10613"/>
    </source>
</evidence>
<feature type="compositionally biased region" description="Acidic residues" evidence="12">
    <location>
        <begin position="716"/>
        <end position="725"/>
    </location>
</feature>
<evidence type="ECO:0000256" key="6">
    <source>
        <dbReference type="ARBA" id="ARBA00023065"/>
    </source>
</evidence>
<evidence type="ECO:0000256" key="9">
    <source>
        <dbReference type="ARBA" id="ARBA00023180"/>
    </source>
</evidence>
<accession>A0A1I8FU98</accession>
<keyword evidence="11" id="KW-0407">Ion channel</keyword>
<dbReference type="Proteomes" id="UP000095280">
    <property type="component" value="Unplaced"/>
</dbReference>
<dbReference type="GO" id="GO:0005886">
    <property type="term" value="C:plasma membrane"/>
    <property type="evidence" value="ECO:0007669"/>
    <property type="project" value="UniProtKB-SubCell"/>
</dbReference>
<organism evidence="16 17">
    <name type="scientific">Macrostomum lignano</name>
    <dbReference type="NCBI Taxonomy" id="282301"/>
    <lineage>
        <taxon>Eukaryota</taxon>
        <taxon>Metazoa</taxon>
        <taxon>Spiralia</taxon>
        <taxon>Lophotrochozoa</taxon>
        <taxon>Platyhelminthes</taxon>
        <taxon>Rhabditophora</taxon>
        <taxon>Macrostomorpha</taxon>
        <taxon>Macrostomida</taxon>
        <taxon>Macrostomidae</taxon>
        <taxon>Macrostomum</taxon>
    </lineage>
</organism>
<dbReference type="InterPro" id="IPR052192">
    <property type="entry name" value="Insect_Ionotropic_Sensory_Rcpt"/>
</dbReference>
<name>A0A1I8FU98_9PLAT</name>
<dbReference type="PANTHER" id="PTHR42643:SF24">
    <property type="entry name" value="IONOTROPIC RECEPTOR 60A"/>
    <property type="match status" value="1"/>
</dbReference>
<evidence type="ECO:0000256" key="13">
    <source>
        <dbReference type="SAM" id="Phobius"/>
    </source>
</evidence>
<evidence type="ECO:0000256" key="2">
    <source>
        <dbReference type="ARBA" id="ARBA00022448"/>
    </source>
</evidence>
<evidence type="ECO:0000256" key="7">
    <source>
        <dbReference type="ARBA" id="ARBA00023136"/>
    </source>
</evidence>
<dbReference type="PANTHER" id="PTHR42643">
    <property type="entry name" value="IONOTROPIC RECEPTOR 20A-RELATED"/>
    <property type="match status" value="1"/>
</dbReference>
<feature type="region of interest" description="Disordered" evidence="12">
    <location>
        <begin position="711"/>
        <end position="742"/>
    </location>
</feature>
<evidence type="ECO:0000256" key="5">
    <source>
        <dbReference type="ARBA" id="ARBA00022989"/>
    </source>
</evidence>
<evidence type="ECO:0000256" key="11">
    <source>
        <dbReference type="ARBA" id="ARBA00023303"/>
    </source>
</evidence>
<evidence type="ECO:0000256" key="1">
    <source>
        <dbReference type="ARBA" id="ARBA00004651"/>
    </source>
</evidence>
<dbReference type="Gene3D" id="3.40.190.10">
    <property type="entry name" value="Periplasmic binding protein-like II"/>
    <property type="match status" value="1"/>
</dbReference>
<dbReference type="Pfam" id="PF10613">
    <property type="entry name" value="Lig_chan-Glu_bd"/>
    <property type="match status" value="1"/>
</dbReference>
<dbReference type="SUPFAM" id="SSF53850">
    <property type="entry name" value="Periplasmic binding protein-like II"/>
    <property type="match status" value="1"/>
</dbReference>
<dbReference type="WBParaSite" id="maker-unitig_8825-snap-gene-0.2-mRNA-1">
    <property type="protein sequence ID" value="maker-unitig_8825-snap-gene-0.2-mRNA-1"/>
    <property type="gene ID" value="maker-unitig_8825-snap-gene-0.2"/>
</dbReference>
<dbReference type="InterPro" id="IPR019594">
    <property type="entry name" value="Glu/Gly-bd"/>
</dbReference>
<feature type="domain" description="Ionotropic glutamate receptor L-glutamate and glycine-binding" evidence="15">
    <location>
        <begin position="71"/>
        <end position="158"/>
    </location>
</feature>
<comment type="subcellular location">
    <subcellularLocation>
        <location evidence="1">Cell membrane</location>
        <topology evidence="1">Multi-pass membrane protein</topology>
    </subcellularLocation>
</comment>
<keyword evidence="5 13" id="KW-1133">Transmembrane helix</keyword>
<protein>
    <submittedName>
        <fullName evidence="17">PBPe domain-containing protein</fullName>
    </submittedName>
</protein>
<evidence type="ECO:0000259" key="14">
    <source>
        <dbReference type="Pfam" id="PF00060"/>
    </source>
</evidence>
<keyword evidence="9" id="KW-0325">Glycoprotein</keyword>
<proteinExistence type="predicted"/>
<reference evidence="17" key="1">
    <citation type="submission" date="2016-11" db="UniProtKB">
        <authorList>
            <consortium name="WormBaseParasite"/>
        </authorList>
    </citation>
    <scope>IDENTIFICATION</scope>
</reference>
<keyword evidence="3" id="KW-1003">Cell membrane</keyword>
<dbReference type="GO" id="GO:0050906">
    <property type="term" value="P:detection of stimulus involved in sensory perception"/>
    <property type="evidence" value="ECO:0007669"/>
    <property type="project" value="UniProtKB-ARBA"/>
</dbReference>